<sequence length="153" mass="16993">LIKMDRKSRRNQNSNSMSIILCILKALLLISACVTISLAEKYYGDYQVGIIIGIAAITILYCCVSFILDIAIQCKCREQRSCCVVAELIFSTGGFCGWLISLGTAITISLRTGSRTTQLFGWIGVCCGIEVALFIAMIAIYLTQWVGYYIRRH</sequence>
<keyword evidence="3" id="KW-1185">Reference proteome</keyword>
<evidence type="ECO:0008006" key="4">
    <source>
        <dbReference type="Google" id="ProtNLM"/>
    </source>
</evidence>
<evidence type="ECO:0000313" key="3">
    <source>
        <dbReference type="Proteomes" id="UP000055048"/>
    </source>
</evidence>
<comment type="caution">
    <text evidence="2">The sequence shown here is derived from an EMBL/GenBank/DDBJ whole genome shotgun (WGS) entry which is preliminary data.</text>
</comment>
<dbReference type="Proteomes" id="UP000055048">
    <property type="component" value="Unassembled WGS sequence"/>
</dbReference>
<accession>A0A0V0UD41</accession>
<feature type="transmembrane region" description="Helical" evidence="1">
    <location>
        <begin position="49"/>
        <end position="72"/>
    </location>
</feature>
<proteinExistence type="predicted"/>
<reference evidence="2 3" key="1">
    <citation type="submission" date="2015-01" db="EMBL/GenBank/DDBJ databases">
        <title>Evolution of Trichinella species and genotypes.</title>
        <authorList>
            <person name="Korhonen P.K."/>
            <person name="Edoardo P."/>
            <person name="Giuseppe L.R."/>
            <person name="Gasser R.B."/>
        </authorList>
    </citation>
    <scope>NUCLEOTIDE SEQUENCE [LARGE SCALE GENOMIC DNA]</scope>
    <source>
        <strain evidence="2">ISS417</strain>
    </source>
</reference>
<keyword evidence="1" id="KW-0472">Membrane</keyword>
<feature type="transmembrane region" description="Helical" evidence="1">
    <location>
        <begin position="120"/>
        <end position="142"/>
    </location>
</feature>
<feature type="non-terminal residue" evidence="2">
    <location>
        <position position="1"/>
    </location>
</feature>
<protein>
    <recommendedName>
        <fullName evidence="4">MARVEL domain-containing protein</fullName>
    </recommendedName>
</protein>
<dbReference type="OrthoDB" id="5820509at2759"/>
<feature type="transmembrane region" description="Helical" evidence="1">
    <location>
        <begin position="84"/>
        <end position="108"/>
    </location>
</feature>
<name>A0A0V0UD41_9BILA</name>
<evidence type="ECO:0000256" key="1">
    <source>
        <dbReference type="SAM" id="Phobius"/>
    </source>
</evidence>
<gene>
    <name evidence="2" type="ORF">T05_2647</name>
</gene>
<evidence type="ECO:0000313" key="2">
    <source>
        <dbReference type="EMBL" id="KRX49025.1"/>
    </source>
</evidence>
<keyword evidence="1" id="KW-0812">Transmembrane</keyword>
<dbReference type="EMBL" id="JYDJ01000021">
    <property type="protein sequence ID" value="KRX49025.1"/>
    <property type="molecule type" value="Genomic_DNA"/>
</dbReference>
<dbReference type="AlphaFoldDB" id="A0A0V0UD41"/>
<keyword evidence="1" id="KW-1133">Transmembrane helix</keyword>
<organism evidence="2 3">
    <name type="scientific">Trichinella murrelli</name>
    <dbReference type="NCBI Taxonomy" id="144512"/>
    <lineage>
        <taxon>Eukaryota</taxon>
        <taxon>Metazoa</taxon>
        <taxon>Ecdysozoa</taxon>
        <taxon>Nematoda</taxon>
        <taxon>Enoplea</taxon>
        <taxon>Dorylaimia</taxon>
        <taxon>Trichinellida</taxon>
        <taxon>Trichinellidae</taxon>
        <taxon>Trichinella</taxon>
    </lineage>
</organism>